<evidence type="ECO:0000313" key="3">
    <source>
        <dbReference type="EMBL" id="KAH0961760.1"/>
    </source>
</evidence>
<keyword evidence="2" id="KW-0812">Transmembrane</keyword>
<evidence type="ECO:0000256" key="2">
    <source>
        <dbReference type="SAM" id="Phobius"/>
    </source>
</evidence>
<comment type="caution">
    <text evidence="3">The sequence shown here is derived from an EMBL/GenBank/DDBJ whole genome shotgun (WGS) entry which is preliminary data.</text>
</comment>
<proteinExistence type="predicted"/>
<dbReference type="SUPFAM" id="SSF50630">
    <property type="entry name" value="Acid proteases"/>
    <property type="match status" value="1"/>
</dbReference>
<name>A0A9P8SHP1_9HYPO</name>
<protein>
    <submittedName>
        <fullName evidence="3">Peptidase aspartic</fullName>
    </submittedName>
</protein>
<gene>
    <name evidence="3" type="ORF">HRG_06840</name>
</gene>
<dbReference type="InterPro" id="IPR021109">
    <property type="entry name" value="Peptidase_aspartic_dom_sf"/>
</dbReference>
<keyword evidence="4" id="KW-1185">Reference proteome</keyword>
<dbReference type="OrthoDB" id="5361565at2759"/>
<feature type="transmembrane region" description="Helical" evidence="2">
    <location>
        <begin position="340"/>
        <end position="363"/>
    </location>
</feature>
<sequence>MIMAQDCVPGPVSLPIVNVTLATGKTRRGIAVNVGQPSSNLPSYPNGTITTLSCYDPQNIIGLGSASSLINALRKAGHIMSSAVGFYWGLDGVNDRDQRPGALVLGGYDKAKTYGDGYTAFLTDTRDCESGMTVPLRDIVLNFANGTNASIFPRENGGTVLRACLLPERPVIMDMPRTPYFKNLLAGIGNLEYSRSASIDWWSVILDPRLPIGLQIKILNHQLIVPERCIEAGGEISVNDSRPAIRINSLQVTTANYIPVLGRYFLTSAYLMANRGANQFTLWEANPTSEENLVAVNDKNEVFPATAKEVCARQPTASLQPERGSSSNGGGSGASITPGAVAGIAVGAAAALLAAAALIWWLLGRKRKGKTTQSEPNFQNGRDLSQSPKQNLGYPSQGFPHFIPQEISSEPMKHQPTEMPALIEDDLGYTVYYMYVLFLHRSLGQVSFYSEAT</sequence>
<dbReference type="Proteomes" id="UP000824596">
    <property type="component" value="Unassembled WGS sequence"/>
</dbReference>
<dbReference type="RefSeq" id="XP_044719273.1">
    <property type="nucleotide sequence ID" value="XM_044865311.1"/>
</dbReference>
<evidence type="ECO:0000256" key="1">
    <source>
        <dbReference type="SAM" id="MobiDB-lite"/>
    </source>
</evidence>
<accession>A0A9P8SHP1</accession>
<keyword evidence="2" id="KW-1133">Transmembrane helix</keyword>
<evidence type="ECO:0000313" key="4">
    <source>
        <dbReference type="Proteomes" id="UP000824596"/>
    </source>
</evidence>
<feature type="compositionally biased region" description="Polar residues" evidence="1">
    <location>
        <begin position="371"/>
        <end position="391"/>
    </location>
</feature>
<keyword evidence="2" id="KW-0472">Membrane</keyword>
<dbReference type="AlphaFoldDB" id="A0A9P8SHP1"/>
<feature type="region of interest" description="Disordered" evidence="1">
    <location>
        <begin position="370"/>
        <end position="391"/>
    </location>
</feature>
<dbReference type="GeneID" id="68355969"/>
<dbReference type="EMBL" id="JAIZPD010000007">
    <property type="protein sequence ID" value="KAH0961760.1"/>
    <property type="molecule type" value="Genomic_DNA"/>
</dbReference>
<reference evidence="3" key="1">
    <citation type="submission" date="2021-09" db="EMBL/GenBank/DDBJ databases">
        <title>A high-quality genome of the endoparasitic fungus Hirsutella rhossiliensis with a comparison of Hirsutella genomes reveals transposable elements contributing to genome size variation.</title>
        <authorList>
            <person name="Lin R."/>
            <person name="Jiao Y."/>
            <person name="Sun X."/>
            <person name="Ling J."/>
            <person name="Xie B."/>
            <person name="Cheng X."/>
        </authorList>
    </citation>
    <scope>NUCLEOTIDE SEQUENCE</scope>
    <source>
        <strain evidence="3">HR02</strain>
    </source>
</reference>
<organism evidence="3 4">
    <name type="scientific">Hirsutella rhossiliensis</name>
    <dbReference type="NCBI Taxonomy" id="111463"/>
    <lineage>
        <taxon>Eukaryota</taxon>
        <taxon>Fungi</taxon>
        <taxon>Dikarya</taxon>
        <taxon>Ascomycota</taxon>
        <taxon>Pezizomycotina</taxon>
        <taxon>Sordariomycetes</taxon>
        <taxon>Hypocreomycetidae</taxon>
        <taxon>Hypocreales</taxon>
        <taxon>Ophiocordycipitaceae</taxon>
        <taxon>Hirsutella</taxon>
    </lineage>
</organism>